<gene>
    <name evidence="2" type="ORF">M3N55_15115</name>
</gene>
<reference evidence="2 3" key="1">
    <citation type="submission" date="2022-05" db="EMBL/GenBank/DDBJ databases">
        <title>Seasonal and diel survey of microbial diversity of the Tyrrhenian coast.</title>
        <authorList>
            <person name="Gattoni G."/>
            <person name="Corral P."/>
        </authorList>
    </citation>
    <scope>NUCLEOTIDE SEQUENCE [LARGE SCALE GENOMIC DNA]</scope>
    <source>
        <strain evidence="2 3">V10</strain>
    </source>
</reference>
<organism evidence="2 3">
    <name type="scientific">Roseinatronobacter domitianus</name>
    <dbReference type="NCBI Taxonomy" id="2940293"/>
    <lineage>
        <taxon>Bacteria</taxon>
        <taxon>Pseudomonadati</taxon>
        <taxon>Pseudomonadota</taxon>
        <taxon>Alphaproteobacteria</taxon>
        <taxon>Rhodobacterales</taxon>
        <taxon>Paracoccaceae</taxon>
        <taxon>Roseinatronobacter</taxon>
    </lineage>
</organism>
<evidence type="ECO:0000313" key="2">
    <source>
        <dbReference type="EMBL" id="MCL1630064.1"/>
    </source>
</evidence>
<proteinExistence type="predicted"/>
<name>A0ABT0M6X9_9RHOB</name>
<dbReference type="RefSeq" id="WP_249060662.1">
    <property type="nucleotide sequence ID" value="NZ_JALZWP010000022.1"/>
</dbReference>
<sequence>MKKSIAVCLISAMTAYPAMAEGLLQEVLQSAESFDALFLNSAENSALLDGGVTIVIQTPTTAGVPAITDLDAGFVTDGVNASQSPDVSITDVSTGVTGVIQTGSIDVAVQQSSLLVVPGMLASPRGTSTGWISTTPDRSVIASVPLAIGQAAMSNTSATPLPMVMQPNGPLIVSNASQNTGNVYGGVSASGNMGSVEINDISTNAMGVQSASSISIMINNN</sequence>
<keyword evidence="1" id="KW-0732">Signal</keyword>
<comment type="caution">
    <text evidence="2">The sequence shown here is derived from an EMBL/GenBank/DDBJ whole genome shotgun (WGS) entry which is preliminary data.</text>
</comment>
<keyword evidence="3" id="KW-1185">Reference proteome</keyword>
<evidence type="ECO:0000313" key="3">
    <source>
        <dbReference type="Proteomes" id="UP001202550"/>
    </source>
</evidence>
<dbReference type="EMBL" id="JALZWP010000022">
    <property type="protein sequence ID" value="MCL1630064.1"/>
    <property type="molecule type" value="Genomic_DNA"/>
</dbReference>
<evidence type="ECO:0000256" key="1">
    <source>
        <dbReference type="SAM" id="SignalP"/>
    </source>
</evidence>
<feature type="chain" id="PRO_5047253877" evidence="1">
    <location>
        <begin position="21"/>
        <end position="221"/>
    </location>
</feature>
<protein>
    <submittedName>
        <fullName evidence="2">Uncharacterized protein</fullName>
    </submittedName>
</protein>
<accession>A0ABT0M6X9</accession>
<dbReference type="Proteomes" id="UP001202550">
    <property type="component" value="Unassembled WGS sequence"/>
</dbReference>
<feature type="signal peptide" evidence="1">
    <location>
        <begin position="1"/>
        <end position="20"/>
    </location>
</feature>